<evidence type="ECO:0000313" key="1">
    <source>
        <dbReference type="EMBL" id="JAC61252.1"/>
    </source>
</evidence>
<feature type="non-terminal residue" evidence="1">
    <location>
        <position position="1"/>
    </location>
</feature>
<feature type="non-terminal residue" evidence="1">
    <location>
        <position position="79"/>
    </location>
</feature>
<gene>
    <name evidence="1" type="ORF">TSPGSL018_26743</name>
</gene>
<reference evidence="1" key="1">
    <citation type="submission" date="2014-05" db="EMBL/GenBank/DDBJ databases">
        <title>The transcriptome of the halophilic microalga Tetraselmis sp. GSL018 isolated from the Great Salt Lake, Utah.</title>
        <authorList>
            <person name="Jinkerson R.E."/>
            <person name="D'Adamo S."/>
            <person name="Posewitz M.C."/>
        </authorList>
    </citation>
    <scope>NUCLEOTIDE SEQUENCE</scope>
    <source>
        <strain evidence="1">GSL018</strain>
    </source>
</reference>
<protein>
    <submittedName>
        <fullName evidence="1">Uncharacterized protein</fullName>
    </submittedName>
</protein>
<dbReference type="AlphaFoldDB" id="A0A061QKT4"/>
<dbReference type="EMBL" id="GBEZ01025887">
    <property type="protein sequence ID" value="JAC61252.1"/>
    <property type="molecule type" value="Transcribed_RNA"/>
</dbReference>
<accession>A0A061QKT4</accession>
<name>A0A061QKT4_9CHLO</name>
<sequence>SGCAAPAMWERAVAVCGTRMRYTPWTYALATMESERRPAGSPLEDSFETAMEAMQDLKGGSLVRRLDGCPRLPMRLRHP</sequence>
<organism evidence="1">
    <name type="scientific">Tetraselmis sp. GSL018</name>
    <dbReference type="NCBI Taxonomy" id="582737"/>
    <lineage>
        <taxon>Eukaryota</taxon>
        <taxon>Viridiplantae</taxon>
        <taxon>Chlorophyta</taxon>
        <taxon>core chlorophytes</taxon>
        <taxon>Chlorodendrophyceae</taxon>
        <taxon>Chlorodendrales</taxon>
        <taxon>Chlorodendraceae</taxon>
        <taxon>Tetraselmis</taxon>
    </lineage>
</organism>
<proteinExistence type="predicted"/>